<comment type="caution">
    <text evidence="1">The sequence shown here is derived from an EMBL/GenBank/DDBJ whole genome shotgun (WGS) entry which is preliminary data.</text>
</comment>
<evidence type="ECO:0000313" key="1">
    <source>
        <dbReference type="EMBL" id="MFC7337659.1"/>
    </source>
</evidence>
<proteinExistence type="predicted"/>
<sequence length="49" mass="5691">MLEAEGDPRLDPEARAERAADHTRLLYMAATRVGRRLVIFSEHWDKPRS</sequence>
<organism evidence="1 2">
    <name type="scientific">Haloferula chungangensis</name>
    <dbReference type="NCBI Taxonomy" id="1048331"/>
    <lineage>
        <taxon>Bacteria</taxon>
        <taxon>Pseudomonadati</taxon>
        <taxon>Verrucomicrobiota</taxon>
        <taxon>Verrucomicrobiia</taxon>
        <taxon>Verrucomicrobiales</taxon>
        <taxon>Verrucomicrobiaceae</taxon>
        <taxon>Haloferula</taxon>
    </lineage>
</organism>
<name>A0ABW2L7D8_9BACT</name>
<accession>A0ABW2L7D8</accession>
<reference evidence="2" key="1">
    <citation type="journal article" date="2019" name="Int. J. Syst. Evol. Microbiol.">
        <title>The Global Catalogue of Microorganisms (GCM) 10K type strain sequencing project: providing services to taxonomists for standard genome sequencing and annotation.</title>
        <authorList>
            <consortium name="The Broad Institute Genomics Platform"/>
            <consortium name="The Broad Institute Genome Sequencing Center for Infectious Disease"/>
            <person name="Wu L."/>
            <person name="Ma J."/>
        </authorList>
    </citation>
    <scope>NUCLEOTIDE SEQUENCE [LARGE SCALE GENOMIC DNA]</scope>
    <source>
        <strain evidence="2">CGMCC 4.1467</strain>
    </source>
</reference>
<evidence type="ECO:0000313" key="2">
    <source>
        <dbReference type="Proteomes" id="UP001596472"/>
    </source>
</evidence>
<protein>
    <recommendedName>
        <fullName evidence="3">UvrD-like helicase C-terminal domain-containing protein</fullName>
    </recommendedName>
</protein>
<dbReference type="RefSeq" id="WP_379712144.1">
    <property type="nucleotide sequence ID" value="NZ_JBHTBS010000004.1"/>
</dbReference>
<gene>
    <name evidence="1" type="ORF">ACFQY0_10765</name>
</gene>
<dbReference type="EMBL" id="JBHTBS010000004">
    <property type="protein sequence ID" value="MFC7337659.1"/>
    <property type="molecule type" value="Genomic_DNA"/>
</dbReference>
<dbReference type="Proteomes" id="UP001596472">
    <property type="component" value="Unassembled WGS sequence"/>
</dbReference>
<evidence type="ECO:0008006" key="3">
    <source>
        <dbReference type="Google" id="ProtNLM"/>
    </source>
</evidence>
<keyword evidence="2" id="KW-1185">Reference proteome</keyword>